<evidence type="ECO:0000313" key="9">
    <source>
        <dbReference type="Proteomes" id="UP000256877"/>
    </source>
</evidence>
<evidence type="ECO:0000259" key="6">
    <source>
        <dbReference type="PROSITE" id="PS51462"/>
    </source>
</evidence>
<reference evidence="9 10" key="1">
    <citation type="submission" date="2017-07" db="EMBL/GenBank/DDBJ databases">
        <title>Draft genome sequence of aerobic hyperthermophilic archaea, Pyrobaculum aerophilum YKB31 and YKB32.</title>
        <authorList>
            <person name="Mochizuki T."/>
            <person name="Berliner A.J."/>
            <person name="Yoshida-Takashima Y."/>
            <person name="Takaki Y."/>
            <person name="Nunoura T."/>
            <person name="Takai K."/>
        </authorList>
    </citation>
    <scope>NUCLEOTIDE SEQUENCE [LARGE SCALE GENOMIC DNA]</scope>
    <source>
        <strain evidence="7 10">YKB31</strain>
        <strain evidence="8 9">YKB32</strain>
    </source>
</reference>
<dbReference type="AlphaFoldDB" id="A0A371QVL5"/>
<dbReference type="GO" id="GO:0004081">
    <property type="term" value="F:bis(5'-nucleosyl)-tetraphosphatase (asymmetrical) activity"/>
    <property type="evidence" value="ECO:0007669"/>
    <property type="project" value="TreeGrafter"/>
</dbReference>
<dbReference type="InterPro" id="IPR020476">
    <property type="entry name" value="Nudix_hydrolase"/>
</dbReference>
<dbReference type="OrthoDB" id="25379at2157"/>
<dbReference type="EMBL" id="NMUE01000046">
    <property type="protein sequence ID" value="RFA93989.1"/>
    <property type="molecule type" value="Genomic_DNA"/>
</dbReference>
<dbReference type="InterPro" id="IPR000086">
    <property type="entry name" value="NUDIX_hydrolase_dom"/>
</dbReference>
<keyword evidence="3" id="KW-0547">Nucleotide-binding</keyword>
<dbReference type="PROSITE" id="PS51462">
    <property type="entry name" value="NUDIX"/>
    <property type="match status" value="1"/>
</dbReference>
<comment type="caution">
    <text evidence="7">The sequence shown here is derived from an EMBL/GenBank/DDBJ whole genome shotgun (WGS) entry which is preliminary data.</text>
</comment>
<dbReference type="EMBL" id="NMUF01000059">
    <property type="protein sequence ID" value="RFA95302.1"/>
    <property type="molecule type" value="Genomic_DNA"/>
</dbReference>
<dbReference type="InterPro" id="IPR051325">
    <property type="entry name" value="Nudix_hydrolase_domain"/>
</dbReference>
<gene>
    <name evidence="7" type="ORF">CGL51_11460</name>
    <name evidence="8" type="ORF">CGL52_13005</name>
</gene>
<dbReference type="GO" id="GO:0006754">
    <property type="term" value="P:ATP biosynthetic process"/>
    <property type="evidence" value="ECO:0007669"/>
    <property type="project" value="TreeGrafter"/>
</dbReference>
<dbReference type="InterPro" id="IPR015797">
    <property type="entry name" value="NUDIX_hydrolase-like_dom_sf"/>
</dbReference>
<dbReference type="GO" id="GO:0000166">
    <property type="term" value="F:nucleotide binding"/>
    <property type="evidence" value="ECO:0007669"/>
    <property type="project" value="UniProtKB-KW"/>
</dbReference>
<evidence type="ECO:0000313" key="8">
    <source>
        <dbReference type="EMBL" id="RFA95302.1"/>
    </source>
</evidence>
<evidence type="ECO:0000256" key="2">
    <source>
        <dbReference type="ARBA" id="ARBA00018911"/>
    </source>
</evidence>
<evidence type="ECO:0000256" key="4">
    <source>
        <dbReference type="ARBA" id="ARBA00022801"/>
    </source>
</evidence>
<sequence>MKFYERSAGAVVYTVDSRDVLYLLLHGKYGWDFPHGLVRLYETDEAAAVREILEETGLKVELIPAFKEEIRYKYSKKGRTIYREVVYFLARSREKDVVLSKEHDAYTWATREESLKLITRDETRAVLLKAWRKILETEKIIGKKI</sequence>
<protein>
    <recommendedName>
        <fullName evidence="2">Bis(5'-nucleosyl)-tetraphosphatase [asymmetrical]</fullName>
    </recommendedName>
    <alternativeName>
        <fullName evidence="5">Diadenosine 5',5'''-P1,P4-tetraphosphate asymmetrical hydrolase</fullName>
    </alternativeName>
</protein>
<evidence type="ECO:0000256" key="3">
    <source>
        <dbReference type="ARBA" id="ARBA00022741"/>
    </source>
</evidence>
<dbReference type="RefSeq" id="WP_116421810.1">
    <property type="nucleotide sequence ID" value="NZ_NMUE01000046.1"/>
</dbReference>
<dbReference type="PRINTS" id="PR00502">
    <property type="entry name" value="NUDIXFAMILY"/>
</dbReference>
<dbReference type="SUPFAM" id="SSF55811">
    <property type="entry name" value="Nudix"/>
    <property type="match status" value="1"/>
</dbReference>
<accession>A0A371QVL5</accession>
<proteinExistence type="inferred from homology"/>
<organism evidence="7 10">
    <name type="scientific">Pyrobaculum aerophilum</name>
    <dbReference type="NCBI Taxonomy" id="13773"/>
    <lineage>
        <taxon>Archaea</taxon>
        <taxon>Thermoproteota</taxon>
        <taxon>Thermoprotei</taxon>
        <taxon>Thermoproteales</taxon>
        <taxon>Thermoproteaceae</taxon>
        <taxon>Pyrobaculum</taxon>
    </lineage>
</organism>
<name>A0A371QVL5_9CREN</name>
<dbReference type="PANTHER" id="PTHR21340:SF0">
    <property type="entry name" value="BIS(5'-NUCLEOSYL)-TETRAPHOSPHATASE [ASYMMETRICAL]"/>
    <property type="match status" value="1"/>
</dbReference>
<evidence type="ECO:0000313" key="10">
    <source>
        <dbReference type="Proteomes" id="UP000257123"/>
    </source>
</evidence>
<dbReference type="InterPro" id="IPR020084">
    <property type="entry name" value="NUDIX_hydrolase_CS"/>
</dbReference>
<dbReference type="Pfam" id="PF00293">
    <property type="entry name" value="NUDIX"/>
    <property type="match status" value="1"/>
</dbReference>
<dbReference type="GO" id="GO:0006167">
    <property type="term" value="P:AMP biosynthetic process"/>
    <property type="evidence" value="ECO:0007669"/>
    <property type="project" value="TreeGrafter"/>
</dbReference>
<evidence type="ECO:0000256" key="1">
    <source>
        <dbReference type="ARBA" id="ARBA00005582"/>
    </source>
</evidence>
<evidence type="ECO:0000313" key="7">
    <source>
        <dbReference type="EMBL" id="RFA93989.1"/>
    </source>
</evidence>
<dbReference type="Proteomes" id="UP000257123">
    <property type="component" value="Unassembled WGS sequence"/>
</dbReference>
<dbReference type="PANTHER" id="PTHR21340">
    <property type="entry name" value="DIADENOSINE 5,5-P1,P4-TETRAPHOSPHATE PYROPHOSPHOHYDROLASE MUTT"/>
    <property type="match status" value="1"/>
</dbReference>
<evidence type="ECO:0000256" key="5">
    <source>
        <dbReference type="ARBA" id="ARBA00032644"/>
    </source>
</evidence>
<feature type="domain" description="Nudix hydrolase" evidence="6">
    <location>
        <begin position="3"/>
        <end position="132"/>
    </location>
</feature>
<dbReference type="PROSITE" id="PS00893">
    <property type="entry name" value="NUDIX_BOX"/>
    <property type="match status" value="1"/>
</dbReference>
<dbReference type="CDD" id="cd03428">
    <property type="entry name" value="NUDIX_Ap4A_Nudt2"/>
    <property type="match status" value="1"/>
</dbReference>
<keyword evidence="4 7" id="KW-0378">Hydrolase</keyword>
<dbReference type="Proteomes" id="UP000256877">
    <property type="component" value="Unassembled WGS sequence"/>
</dbReference>
<dbReference type="InterPro" id="IPR003565">
    <property type="entry name" value="Tetra_PHTase"/>
</dbReference>
<dbReference type="Gene3D" id="3.90.79.10">
    <property type="entry name" value="Nucleoside Triphosphate Pyrophosphohydrolase"/>
    <property type="match status" value="1"/>
</dbReference>
<comment type="similarity">
    <text evidence="1">Belongs to the Nudix hydrolase family.</text>
</comment>